<dbReference type="FunFam" id="3.10.10.10:FF:000007">
    <property type="entry name" value="Retrovirus-related Pol polyprotein from transposon 17.6-like Protein"/>
    <property type="match status" value="1"/>
</dbReference>
<dbReference type="InterPro" id="IPR041588">
    <property type="entry name" value="Integrase_H2C2"/>
</dbReference>
<dbReference type="Pfam" id="PF17917">
    <property type="entry name" value="RT_RNaseH"/>
    <property type="match status" value="1"/>
</dbReference>
<dbReference type="Pfam" id="PF00665">
    <property type="entry name" value="rve"/>
    <property type="match status" value="1"/>
</dbReference>
<evidence type="ECO:0000313" key="13">
    <source>
        <dbReference type="Proteomes" id="UP000677228"/>
    </source>
</evidence>
<dbReference type="Gene3D" id="3.30.420.10">
    <property type="entry name" value="Ribonuclease H-like superfamily/Ribonuclease H"/>
    <property type="match status" value="1"/>
</dbReference>
<dbReference type="Proteomes" id="UP000682733">
    <property type="component" value="Unassembled WGS sequence"/>
</dbReference>
<dbReference type="Proteomes" id="UP000677228">
    <property type="component" value="Unassembled WGS sequence"/>
</dbReference>
<feature type="region of interest" description="Disordered" evidence="8">
    <location>
        <begin position="375"/>
        <end position="405"/>
    </location>
</feature>
<dbReference type="InterPro" id="IPR043502">
    <property type="entry name" value="DNA/RNA_pol_sf"/>
</dbReference>
<dbReference type="InterPro" id="IPR005162">
    <property type="entry name" value="Retrotrans_gag_dom"/>
</dbReference>
<dbReference type="FunFam" id="1.10.340.70:FF:000001">
    <property type="entry name" value="Retrovirus-related Pol polyprotein from transposon gypsy-like Protein"/>
    <property type="match status" value="1"/>
</dbReference>
<feature type="domain" description="Integrase catalytic" evidence="10">
    <location>
        <begin position="1293"/>
        <end position="1455"/>
    </location>
</feature>
<dbReference type="PROSITE" id="PS50878">
    <property type="entry name" value="RT_POL"/>
    <property type="match status" value="1"/>
</dbReference>
<gene>
    <name evidence="11" type="ORF">OVA965_LOCUS18499</name>
    <name evidence="12" type="ORF">TMI583_LOCUS18511</name>
</gene>
<evidence type="ECO:0000256" key="7">
    <source>
        <dbReference type="ARBA" id="ARBA00022918"/>
    </source>
</evidence>
<keyword evidence="3" id="KW-0548">Nucleotidyltransferase</keyword>
<feature type="compositionally biased region" description="Polar residues" evidence="8">
    <location>
        <begin position="1126"/>
        <end position="1158"/>
    </location>
</feature>
<dbReference type="Gene3D" id="1.10.340.70">
    <property type="match status" value="1"/>
</dbReference>
<dbReference type="GO" id="GO:0015074">
    <property type="term" value="P:DNA integration"/>
    <property type="evidence" value="ECO:0007669"/>
    <property type="project" value="InterPro"/>
</dbReference>
<feature type="compositionally biased region" description="Polar residues" evidence="8">
    <location>
        <begin position="393"/>
        <end position="405"/>
    </location>
</feature>
<dbReference type="FunFam" id="3.30.70.270:FF:000020">
    <property type="entry name" value="Transposon Tf2-6 polyprotein-like Protein"/>
    <property type="match status" value="1"/>
</dbReference>
<dbReference type="InterPro" id="IPR000477">
    <property type="entry name" value="RT_dom"/>
</dbReference>
<evidence type="ECO:0000256" key="1">
    <source>
        <dbReference type="ARBA" id="ARBA00022670"/>
    </source>
</evidence>
<feature type="compositionally biased region" description="Low complexity" evidence="8">
    <location>
        <begin position="375"/>
        <end position="392"/>
    </location>
</feature>
<keyword evidence="5" id="KW-0255">Endonuclease</keyword>
<dbReference type="InterPro" id="IPR043128">
    <property type="entry name" value="Rev_trsase/Diguanyl_cyclase"/>
</dbReference>
<dbReference type="GO" id="GO:0006508">
    <property type="term" value="P:proteolysis"/>
    <property type="evidence" value="ECO:0007669"/>
    <property type="project" value="UniProtKB-KW"/>
</dbReference>
<evidence type="ECO:0000256" key="3">
    <source>
        <dbReference type="ARBA" id="ARBA00022695"/>
    </source>
</evidence>
<dbReference type="FunFam" id="3.10.20.370:FF:000001">
    <property type="entry name" value="Retrovirus-related Pol polyprotein from transposon 17.6-like protein"/>
    <property type="match status" value="1"/>
</dbReference>
<dbReference type="PROSITE" id="PS50994">
    <property type="entry name" value="INTEGRASE"/>
    <property type="match status" value="1"/>
</dbReference>
<dbReference type="CDD" id="cd01647">
    <property type="entry name" value="RT_LTR"/>
    <property type="match status" value="1"/>
</dbReference>
<accession>A0A8S2E4E2</accession>
<keyword evidence="6" id="KW-0378">Hydrolase</keyword>
<dbReference type="Gene3D" id="3.30.70.270">
    <property type="match status" value="2"/>
</dbReference>
<protein>
    <recommendedName>
        <fullName evidence="14">Reverse transcriptase</fullName>
    </recommendedName>
</protein>
<dbReference type="FunFam" id="3.30.420.10:FF:000032">
    <property type="entry name" value="Retrovirus-related Pol polyprotein from transposon 297-like Protein"/>
    <property type="match status" value="1"/>
</dbReference>
<keyword evidence="2" id="KW-0808">Transferase</keyword>
<dbReference type="SUPFAM" id="SSF56672">
    <property type="entry name" value="DNA/RNA polymerases"/>
    <property type="match status" value="1"/>
</dbReference>
<sequence length="1577" mass="180649">MDKPTGEQQLRHSSSFNIQIENNNGKHKHHQSSSQEEMAFAEDGLCLINEEGLDDRQTEIQHNSTGITQSGEIHGDMRHQQPQMKVTGAGYHATIKPVIINREPEILTKFQSQVSFRQRHLSLDWDNFPINNSPLPLKNAIIHEQPNLLPNRGMSQILSKQVTSKVPLSSCVSKVIQTQQEKRMLDIPQFSGELKHNVKQWLRDIRQACDDQEISDHDGYLLAISKLSGGARDFFKSHQQYAVTWNSLVDLLMNRYPPPQMASPEELLLRLVQRQQGIRESIAEYYEKKNQLCDEYDIYMTDQQRIYYLKQGLRVELKQYAECHSFVSLAQFKNVMEIHERHQLQVESDSLTTASIQQQLPSNSVENLQRNNWVSRPQQSQQQQRPSSSSSPYGNNQPSYGTVNNYGLKTNQSSLLTQPIQSRNDWFRKYHATIDMNKNLLGIQGVKGRTFVNILEENEQKPFDVKLSTTINLQPGQELIVNASVPISSSDTVLFHPLLQHLHQRSLLSPHALLKVDNYQTQLTVYNPTNRTCTLSRNFKLGTIMVLSPTIQCFAISSQPHLLSPSCAQQSTSIPLERTSDNETLATTIRGLIQHLSPSEQEEVYPMLLQHRSVFDTSKPTTVHVRTTHLINTGDHYPVNSRYRWQSPENARIISEEVQKMLDHNLIRPSHSPWSSPVVLVKKRDGTPRFCIDYRKLNQITKKDSYPLPRMDETMDRLAGNSYFTKLDLKSGFHQIPIDEKDKEKTAFSTSDGHYEFNVMPMGLKNCPPSFQRTMNNLVQQKRWLFCLIYLDDIIIFSTSFKEHLQHLDEILSVLKQANFPLNPSKCSLIKQEMNYLGHKVNKFGIQLLDDNIRAILQLPQPQSVKQVHSFVQTANYYRKIIPNFSTLANPLYKFTKKNAQWSDKELGNKEQQAYDQLKKALTTPPLLLHFPDPNYPLVLVLSTDASKIGMGGVLKQITPNGPQPIVYLSKKLSSAQRKYSTIEQECLAIIHCVKQLKHYRDGREFTIETDHCPLWNLHVKQSSNARIDRWSMELSAYNIIQLKHKKGKCNCDADLMSRYPVEPADEYGDQVTRIVKEPIELRSICSVITRSKKKAAHSSHQLPTKSSFPLKTTTARGSSFYMELRSNTSRPPSDQPSSNTTATPIDTTVNSVSTDGPSTFSLPVKTSPFQIKKIKEAQTNDGYVRNIIQTLTVLDKSQHDLLMKDGVLYKLLDRDGKSISVPYIPQQLVKEVLYFSHDLPTSGHFGRDKTWNQLKNKCYWPRMYNDIEKYVRSCQFCSQFNIRRSKPSGRLDPIEPPAEIFDLVGIDFAGPFPPTTEGNTHILVITDYLSKYVFAKALPDSTAKSASTVLVELSLQFGVPNVVLSDNGPSFIADLFQAVATQLGCNRILSTPYHPATNGQVERMNATIKATLAKLQKQYFYDWDQFLSGTVFAYNTVEHRTTKRSPFEMMFKRKPRVPFDSSIPLVKLPKVSDYWVYVNQLKRQMHKAVHDNIHQEQQKMKIRYDKGRPNIHFHPGDLVWLHREGAKSKLDSNYIGPYVISKQLGPQTFELEDSQGQHLRLAHSNQLKLFYSDEFD</sequence>
<dbReference type="InterPro" id="IPR050951">
    <property type="entry name" value="Retrovirus_Pol_polyprotein"/>
</dbReference>
<evidence type="ECO:0000313" key="12">
    <source>
        <dbReference type="EMBL" id="CAF3846547.1"/>
    </source>
</evidence>
<dbReference type="Pfam" id="PF00078">
    <property type="entry name" value="RVT_1"/>
    <property type="match status" value="1"/>
</dbReference>
<evidence type="ECO:0000313" key="11">
    <source>
        <dbReference type="EMBL" id="CAF1083923.1"/>
    </source>
</evidence>
<feature type="domain" description="Reverse transcriptase" evidence="9">
    <location>
        <begin position="662"/>
        <end position="841"/>
    </location>
</feature>
<organism evidence="11 13">
    <name type="scientific">Didymodactylos carnosus</name>
    <dbReference type="NCBI Taxonomy" id="1234261"/>
    <lineage>
        <taxon>Eukaryota</taxon>
        <taxon>Metazoa</taxon>
        <taxon>Spiralia</taxon>
        <taxon>Gnathifera</taxon>
        <taxon>Rotifera</taxon>
        <taxon>Eurotatoria</taxon>
        <taxon>Bdelloidea</taxon>
        <taxon>Philodinida</taxon>
        <taxon>Philodinidae</taxon>
        <taxon>Didymodactylos</taxon>
    </lineage>
</organism>
<dbReference type="GO" id="GO:0003676">
    <property type="term" value="F:nucleic acid binding"/>
    <property type="evidence" value="ECO:0007669"/>
    <property type="project" value="InterPro"/>
</dbReference>
<dbReference type="Gene3D" id="3.10.10.10">
    <property type="entry name" value="HIV Type 1 Reverse Transcriptase, subunit A, domain 1"/>
    <property type="match status" value="1"/>
</dbReference>
<feature type="region of interest" description="Disordered" evidence="8">
    <location>
        <begin position="1124"/>
        <end position="1158"/>
    </location>
</feature>
<evidence type="ECO:0000256" key="6">
    <source>
        <dbReference type="ARBA" id="ARBA00022801"/>
    </source>
</evidence>
<evidence type="ECO:0000256" key="8">
    <source>
        <dbReference type="SAM" id="MobiDB-lite"/>
    </source>
</evidence>
<keyword evidence="1" id="KW-0645">Protease</keyword>
<dbReference type="GO" id="GO:0008233">
    <property type="term" value="F:peptidase activity"/>
    <property type="evidence" value="ECO:0007669"/>
    <property type="project" value="UniProtKB-KW"/>
</dbReference>
<dbReference type="GO" id="GO:0004519">
    <property type="term" value="F:endonuclease activity"/>
    <property type="evidence" value="ECO:0007669"/>
    <property type="project" value="UniProtKB-KW"/>
</dbReference>
<evidence type="ECO:0000256" key="5">
    <source>
        <dbReference type="ARBA" id="ARBA00022759"/>
    </source>
</evidence>
<reference evidence="11" key="1">
    <citation type="submission" date="2021-02" db="EMBL/GenBank/DDBJ databases">
        <authorList>
            <person name="Nowell W R."/>
        </authorList>
    </citation>
    <scope>NUCLEOTIDE SEQUENCE</scope>
</reference>
<dbReference type="GO" id="GO:0003964">
    <property type="term" value="F:RNA-directed DNA polymerase activity"/>
    <property type="evidence" value="ECO:0007669"/>
    <property type="project" value="UniProtKB-KW"/>
</dbReference>
<dbReference type="InterPro" id="IPR001584">
    <property type="entry name" value="Integrase_cat-core"/>
</dbReference>
<evidence type="ECO:0000259" key="10">
    <source>
        <dbReference type="PROSITE" id="PS50994"/>
    </source>
</evidence>
<comment type="caution">
    <text evidence="11">The sequence shown here is derived from an EMBL/GenBank/DDBJ whole genome shotgun (WGS) entry which is preliminary data.</text>
</comment>
<proteinExistence type="predicted"/>
<dbReference type="InterPro" id="IPR036397">
    <property type="entry name" value="RNaseH_sf"/>
</dbReference>
<evidence type="ECO:0000256" key="4">
    <source>
        <dbReference type="ARBA" id="ARBA00022722"/>
    </source>
</evidence>
<dbReference type="Pfam" id="PF03732">
    <property type="entry name" value="Retrotrans_gag"/>
    <property type="match status" value="1"/>
</dbReference>
<dbReference type="PANTHER" id="PTHR37984:SF5">
    <property type="entry name" value="PROTEIN NYNRIN-LIKE"/>
    <property type="match status" value="1"/>
</dbReference>
<evidence type="ECO:0008006" key="14">
    <source>
        <dbReference type="Google" id="ProtNLM"/>
    </source>
</evidence>
<dbReference type="CDD" id="cd09274">
    <property type="entry name" value="RNase_HI_RT_Ty3"/>
    <property type="match status" value="1"/>
</dbReference>
<name>A0A8S2E4E2_9BILA</name>
<dbReference type="EMBL" id="CAJOBA010009229">
    <property type="protein sequence ID" value="CAF3846547.1"/>
    <property type="molecule type" value="Genomic_DNA"/>
</dbReference>
<dbReference type="EMBL" id="CAJNOK010009212">
    <property type="protein sequence ID" value="CAF1083923.1"/>
    <property type="molecule type" value="Genomic_DNA"/>
</dbReference>
<keyword evidence="7" id="KW-0695">RNA-directed DNA polymerase</keyword>
<dbReference type="Gene3D" id="3.10.20.370">
    <property type="match status" value="1"/>
</dbReference>
<evidence type="ECO:0000256" key="2">
    <source>
        <dbReference type="ARBA" id="ARBA00022679"/>
    </source>
</evidence>
<dbReference type="InterPro" id="IPR041373">
    <property type="entry name" value="RT_RNaseH"/>
</dbReference>
<dbReference type="PANTHER" id="PTHR37984">
    <property type="entry name" value="PROTEIN CBG26694"/>
    <property type="match status" value="1"/>
</dbReference>
<evidence type="ECO:0000259" key="9">
    <source>
        <dbReference type="PROSITE" id="PS50878"/>
    </source>
</evidence>
<dbReference type="InterPro" id="IPR012337">
    <property type="entry name" value="RNaseH-like_sf"/>
</dbReference>
<dbReference type="Pfam" id="PF17921">
    <property type="entry name" value="Integrase_H2C2"/>
    <property type="match status" value="1"/>
</dbReference>
<keyword evidence="4" id="KW-0540">Nuclease</keyword>
<dbReference type="SUPFAM" id="SSF53098">
    <property type="entry name" value="Ribonuclease H-like"/>
    <property type="match status" value="1"/>
</dbReference>